<feature type="chain" id="PRO_5046580528" evidence="1">
    <location>
        <begin position="20"/>
        <end position="275"/>
    </location>
</feature>
<dbReference type="InterPro" id="IPR025345">
    <property type="entry name" value="DUF4249"/>
</dbReference>
<feature type="signal peptide" evidence="1">
    <location>
        <begin position="1"/>
        <end position="19"/>
    </location>
</feature>
<accession>A0ABS1HPM7</accession>
<dbReference type="EMBL" id="JAENRR010000081">
    <property type="protein sequence ID" value="MBK3519636.1"/>
    <property type="molecule type" value="Genomic_DNA"/>
</dbReference>
<dbReference type="PROSITE" id="PS51257">
    <property type="entry name" value="PROKAR_LIPOPROTEIN"/>
    <property type="match status" value="1"/>
</dbReference>
<evidence type="ECO:0000256" key="1">
    <source>
        <dbReference type="SAM" id="SignalP"/>
    </source>
</evidence>
<protein>
    <submittedName>
        <fullName evidence="2">DUF4249 domain-containing protein</fullName>
    </submittedName>
</protein>
<proteinExistence type="predicted"/>
<dbReference type="Proteomes" id="UP000605676">
    <property type="component" value="Unassembled WGS sequence"/>
</dbReference>
<dbReference type="RefSeq" id="WP_200466855.1">
    <property type="nucleotide sequence ID" value="NZ_JAENRR010000081.1"/>
</dbReference>
<organism evidence="2 3">
    <name type="scientific">Carboxylicivirga marina</name>
    <dbReference type="NCBI Taxonomy" id="2800988"/>
    <lineage>
        <taxon>Bacteria</taxon>
        <taxon>Pseudomonadati</taxon>
        <taxon>Bacteroidota</taxon>
        <taxon>Bacteroidia</taxon>
        <taxon>Marinilabiliales</taxon>
        <taxon>Marinilabiliaceae</taxon>
        <taxon>Carboxylicivirga</taxon>
    </lineage>
</organism>
<keyword evidence="3" id="KW-1185">Reference proteome</keyword>
<gene>
    <name evidence="2" type="ORF">JIV24_19995</name>
</gene>
<reference evidence="2 3" key="1">
    <citation type="submission" date="2021-01" db="EMBL/GenBank/DDBJ databases">
        <title>Carboxyliciviraga sp.nov., isolated from coastal sediments.</title>
        <authorList>
            <person name="Lu D."/>
            <person name="Zhang T."/>
        </authorList>
    </citation>
    <scope>NUCLEOTIDE SEQUENCE [LARGE SCALE GENOMIC DNA]</scope>
    <source>
        <strain evidence="2 3">N1Y132</strain>
    </source>
</reference>
<dbReference type="Pfam" id="PF14054">
    <property type="entry name" value="DUF4249"/>
    <property type="match status" value="1"/>
</dbReference>
<sequence length="275" mass="31038">MKRYIFHKAMFFLSLSALLGGLLQSCEEVIDIDLNDAAPKLVIDGQIVIGEPATVRISYTSDYFSDDEAAYEENASITITDSENNSENLSYIENGIYTGALLRGKPGLEYSLSITIDDKTHKGKSKILTPTQIVKLGYTEFDGFGGSQDEPEYNIVITLTNNTEEDNYYMVKYFINGSEKEDTYSLWSNEYFPNEETIEFTPLRFSFTKDDVVTVKAYSIDEGTYDYYSELDEIIDQQGGGSSTPFNPGSNFGKDVLGYFRAWSYDQQTVQVEDE</sequence>
<name>A0ABS1HPM7_9BACT</name>
<comment type="caution">
    <text evidence="2">The sequence shown here is derived from an EMBL/GenBank/DDBJ whole genome shotgun (WGS) entry which is preliminary data.</text>
</comment>
<evidence type="ECO:0000313" key="3">
    <source>
        <dbReference type="Proteomes" id="UP000605676"/>
    </source>
</evidence>
<keyword evidence="1" id="KW-0732">Signal</keyword>
<evidence type="ECO:0000313" key="2">
    <source>
        <dbReference type="EMBL" id="MBK3519636.1"/>
    </source>
</evidence>